<dbReference type="PROSITE" id="PS50011">
    <property type="entry name" value="PROTEIN_KINASE_DOM"/>
    <property type="match status" value="1"/>
</dbReference>
<dbReference type="Proteomes" id="UP001497512">
    <property type="component" value="Chromosome 19"/>
</dbReference>
<feature type="region of interest" description="Disordered" evidence="1">
    <location>
        <begin position="1"/>
        <end position="24"/>
    </location>
</feature>
<name>A0ABP0U4P3_9BRYO</name>
<dbReference type="SMART" id="SM00220">
    <property type="entry name" value="S_TKc"/>
    <property type="match status" value="1"/>
</dbReference>
<protein>
    <recommendedName>
        <fullName evidence="2">Protein kinase domain-containing protein</fullName>
    </recommendedName>
</protein>
<sequence>MDNDDDDDRGQILVGNGGNPDDDAREEEELFYQKACFLASLVLRIGKACGIEALRKNCRLFPVTSLEVAALCELPKSPLRLSISSKDAATTASATLVDVSPSFLLQLQGSLRRLRAHKEVQVSPAGHHHHHHHHQYGAHGCGAGTAAAAAASSPPPPPLLVQNPPLLPGAAAAAAALQGSDNNNKQKLSKPKHIPEFRDYVVEGEEGTGGYGTVYRVKRKGDGQLFAIKCPLEKTTLNYVNHEIRMLQRVGGKHCITRCEEVIHEEQGVAMEEDGGHTLINKRPNLVLQYIEHDKPEVLRKEITFEELQQYGFCLFTALAHLHKQGIVHRDVKPGNFLFSRKQRLGYLVDFNLAMTMPPCERKHKLQQTAIIIPKVSVAEERQMLGDDNICKKSVAADSSSKAAVVLNSHAAPPPSGSQEAQLSSKPAICSRGACDGSAPNLMLGELAWMPQTVSVLKYAQYFNKNRSQSPATTTATTSNPPASQHKRVAASQHKNQASTRVAAAAASGVSLPKGPAKGGRQNLVRDGPCAGTKGYRAPEVLLKSNMQTTKLDIWSAGVSLLQLVAGKAPFPSSSSEQALKDIAKLRGTSDLHKLATVHGCKHKLPPGLQSLSHLPLTVKDWVSSNARRADMRDKLPNSLCDLIEKCLQVDPNNRIDATQALCHEFFSPCHLSSYHHDICQGLSNKCS</sequence>
<proteinExistence type="predicted"/>
<evidence type="ECO:0000256" key="1">
    <source>
        <dbReference type="SAM" id="MobiDB-lite"/>
    </source>
</evidence>
<accession>A0ABP0U4P3</accession>
<feature type="region of interest" description="Disordered" evidence="1">
    <location>
        <begin position="467"/>
        <end position="531"/>
    </location>
</feature>
<reference evidence="3" key="1">
    <citation type="submission" date="2024-02" db="EMBL/GenBank/DDBJ databases">
        <authorList>
            <consortium name="ELIXIR-Norway"/>
            <consortium name="Elixir Norway"/>
        </authorList>
    </citation>
    <scope>NUCLEOTIDE SEQUENCE</scope>
</reference>
<feature type="domain" description="Protein kinase" evidence="2">
    <location>
        <begin position="200"/>
        <end position="667"/>
    </location>
</feature>
<dbReference type="InterPro" id="IPR008271">
    <property type="entry name" value="Ser/Thr_kinase_AS"/>
</dbReference>
<dbReference type="PANTHER" id="PTHR44167:SF24">
    <property type="entry name" value="SERINE_THREONINE-PROTEIN KINASE CHK2"/>
    <property type="match status" value="1"/>
</dbReference>
<evidence type="ECO:0000313" key="4">
    <source>
        <dbReference type="Proteomes" id="UP001497512"/>
    </source>
</evidence>
<feature type="region of interest" description="Disordered" evidence="1">
    <location>
        <begin position="119"/>
        <end position="141"/>
    </location>
</feature>
<feature type="compositionally biased region" description="Basic residues" evidence="1">
    <location>
        <begin position="126"/>
        <end position="136"/>
    </location>
</feature>
<dbReference type="PANTHER" id="PTHR44167">
    <property type="entry name" value="OVARIAN-SPECIFIC SERINE/THREONINE-PROTEIN KINASE LOK-RELATED"/>
    <property type="match status" value="1"/>
</dbReference>
<dbReference type="Pfam" id="PF00069">
    <property type="entry name" value="Pkinase"/>
    <property type="match status" value="2"/>
</dbReference>
<dbReference type="Gene3D" id="3.30.200.20">
    <property type="entry name" value="Phosphorylase Kinase, domain 1"/>
    <property type="match status" value="1"/>
</dbReference>
<dbReference type="EMBL" id="OZ019911">
    <property type="protein sequence ID" value="CAK9212683.1"/>
    <property type="molecule type" value="Genomic_DNA"/>
</dbReference>
<dbReference type="Gene3D" id="1.10.510.10">
    <property type="entry name" value="Transferase(Phosphotransferase) domain 1"/>
    <property type="match status" value="2"/>
</dbReference>
<feature type="compositionally biased region" description="Low complexity" evidence="1">
    <location>
        <begin position="470"/>
        <end position="484"/>
    </location>
</feature>
<organism evidence="3 4">
    <name type="scientific">Sphagnum troendelagicum</name>
    <dbReference type="NCBI Taxonomy" id="128251"/>
    <lineage>
        <taxon>Eukaryota</taxon>
        <taxon>Viridiplantae</taxon>
        <taxon>Streptophyta</taxon>
        <taxon>Embryophyta</taxon>
        <taxon>Bryophyta</taxon>
        <taxon>Sphagnophytina</taxon>
        <taxon>Sphagnopsida</taxon>
        <taxon>Sphagnales</taxon>
        <taxon>Sphagnaceae</taxon>
        <taxon>Sphagnum</taxon>
    </lineage>
</organism>
<dbReference type="SUPFAM" id="SSF56112">
    <property type="entry name" value="Protein kinase-like (PK-like)"/>
    <property type="match status" value="1"/>
</dbReference>
<gene>
    <name evidence="3" type="ORF">CSSPTR1EN2_LOCUS11359</name>
</gene>
<keyword evidence="4" id="KW-1185">Reference proteome</keyword>
<evidence type="ECO:0000259" key="2">
    <source>
        <dbReference type="PROSITE" id="PS50011"/>
    </source>
</evidence>
<dbReference type="InterPro" id="IPR000719">
    <property type="entry name" value="Prot_kinase_dom"/>
</dbReference>
<evidence type="ECO:0000313" key="3">
    <source>
        <dbReference type="EMBL" id="CAK9212683.1"/>
    </source>
</evidence>
<dbReference type="InterPro" id="IPR011009">
    <property type="entry name" value="Kinase-like_dom_sf"/>
</dbReference>
<dbReference type="PROSITE" id="PS00108">
    <property type="entry name" value="PROTEIN_KINASE_ST"/>
    <property type="match status" value="1"/>
</dbReference>